<organism evidence="5 6">
    <name type="scientific">Roseateles aquatilis</name>
    <dbReference type="NCBI Taxonomy" id="431061"/>
    <lineage>
        <taxon>Bacteria</taxon>
        <taxon>Pseudomonadati</taxon>
        <taxon>Pseudomonadota</taxon>
        <taxon>Betaproteobacteria</taxon>
        <taxon>Burkholderiales</taxon>
        <taxon>Sphaerotilaceae</taxon>
        <taxon>Roseateles</taxon>
    </lineage>
</organism>
<keyword evidence="6" id="KW-1185">Reference proteome</keyword>
<dbReference type="Proteomes" id="UP000197468">
    <property type="component" value="Unassembled WGS sequence"/>
</dbReference>
<dbReference type="InterPro" id="IPR029063">
    <property type="entry name" value="SAM-dependent_MTases_sf"/>
</dbReference>
<feature type="domain" description="DNA methylase N-4/N-6" evidence="4">
    <location>
        <begin position="7"/>
        <end position="215"/>
    </location>
</feature>
<dbReference type="AlphaFoldDB" id="A0A246JI57"/>
<dbReference type="EMBL" id="NIOF01000002">
    <property type="protein sequence ID" value="OWQ92314.1"/>
    <property type="molecule type" value="Genomic_DNA"/>
</dbReference>
<dbReference type="PRINTS" id="PR00508">
    <property type="entry name" value="S21N4MTFRASE"/>
</dbReference>
<evidence type="ECO:0000259" key="4">
    <source>
        <dbReference type="Pfam" id="PF01555"/>
    </source>
</evidence>
<name>A0A246JI57_9BURK</name>
<evidence type="ECO:0000313" key="5">
    <source>
        <dbReference type="EMBL" id="OWQ92314.1"/>
    </source>
</evidence>
<comment type="caution">
    <text evidence="5">The sequence shown here is derived from an EMBL/GenBank/DDBJ whole genome shotgun (WGS) entry which is preliminary data.</text>
</comment>
<comment type="similarity">
    <text evidence="3">Belongs to the N(4)/N(6)-methyltransferase family.</text>
</comment>
<evidence type="ECO:0000256" key="2">
    <source>
        <dbReference type="ARBA" id="ARBA00022679"/>
    </source>
</evidence>
<dbReference type="OrthoDB" id="9816043at2"/>
<dbReference type="InterPro" id="IPR002941">
    <property type="entry name" value="DNA_methylase_N4/N6"/>
</dbReference>
<dbReference type="GO" id="GO:0008170">
    <property type="term" value="F:N-methyltransferase activity"/>
    <property type="evidence" value="ECO:0007669"/>
    <property type="project" value="InterPro"/>
</dbReference>
<evidence type="ECO:0000256" key="3">
    <source>
        <dbReference type="RuleBase" id="RU362026"/>
    </source>
</evidence>
<dbReference type="GO" id="GO:0003677">
    <property type="term" value="F:DNA binding"/>
    <property type="evidence" value="ECO:0007669"/>
    <property type="project" value="InterPro"/>
</dbReference>
<evidence type="ECO:0000313" key="6">
    <source>
        <dbReference type="Proteomes" id="UP000197468"/>
    </source>
</evidence>
<accession>A0A246JI57</accession>
<gene>
    <name evidence="5" type="ORF">CDN99_06530</name>
</gene>
<keyword evidence="1 5" id="KW-0489">Methyltransferase</keyword>
<dbReference type="InterPro" id="IPR001091">
    <property type="entry name" value="RM_Methyltransferase"/>
</dbReference>
<dbReference type="SUPFAM" id="SSF53335">
    <property type="entry name" value="S-adenosyl-L-methionine-dependent methyltransferases"/>
    <property type="match status" value="1"/>
</dbReference>
<protein>
    <recommendedName>
        <fullName evidence="3">Methyltransferase</fullName>
        <ecNumber evidence="3">2.1.1.-</ecNumber>
    </recommendedName>
</protein>
<dbReference type="EC" id="2.1.1.-" evidence="3"/>
<keyword evidence="2 5" id="KW-0808">Transferase</keyword>
<reference evidence="5 6" key="1">
    <citation type="journal article" date="2008" name="Int. J. Syst. Evol. Microbiol.">
        <title>Description of Roseateles aquatilis sp. nov. and Roseateles terrae sp. nov., in the class Betaproteobacteria, and emended description of the genus Roseateles.</title>
        <authorList>
            <person name="Gomila M."/>
            <person name="Bowien B."/>
            <person name="Falsen E."/>
            <person name="Moore E.R."/>
            <person name="Lalucat J."/>
        </authorList>
    </citation>
    <scope>NUCLEOTIDE SEQUENCE [LARGE SCALE GENOMIC DNA]</scope>
    <source>
        <strain evidence="5 6">CCUG 48205</strain>
    </source>
</reference>
<dbReference type="GO" id="GO:0032259">
    <property type="term" value="P:methylation"/>
    <property type="evidence" value="ECO:0007669"/>
    <property type="project" value="UniProtKB-KW"/>
</dbReference>
<dbReference type="Pfam" id="PF01555">
    <property type="entry name" value="N6_N4_Mtase"/>
    <property type="match status" value="1"/>
</dbReference>
<sequence length="231" mass="25565">MPEGSFDACMADPPYGDTSLDWDNPVKGWIPAVARVLKPVASIWVFGSIRFLAKTFAEMEEHGFRYSQDIVWKKQNGTGFHADRFRRVHEHAVLFYRGAWGDVYHQPQYTRDAIARTVRRKSRPTHTGHIEAGHYVSEDGGPRLMTSVLEVRNEHGRAIHPTQKPLELLAPLIRYSVPPGGSFVVPFGGSGSDLVVARAEGLDAVACELVPGHAQRAAQRLAADAPLFAEV</sequence>
<proteinExistence type="inferred from homology"/>
<evidence type="ECO:0000256" key="1">
    <source>
        <dbReference type="ARBA" id="ARBA00022603"/>
    </source>
</evidence>
<dbReference type="Gene3D" id="3.40.50.150">
    <property type="entry name" value="Vaccinia Virus protein VP39"/>
    <property type="match status" value="1"/>
</dbReference>